<keyword evidence="5" id="KW-0997">Cell inner membrane</keyword>
<keyword evidence="8 9" id="KW-0472">Membrane</keyword>
<feature type="transmembrane region" description="Helical" evidence="9">
    <location>
        <begin position="172"/>
        <end position="193"/>
    </location>
</feature>
<feature type="transmembrane region" description="Helical" evidence="9">
    <location>
        <begin position="141"/>
        <end position="166"/>
    </location>
</feature>
<dbReference type="Pfam" id="PF03605">
    <property type="entry name" value="DcuA_DcuB"/>
    <property type="match status" value="1"/>
</dbReference>
<keyword evidence="3" id="KW-0813">Transport</keyword>
<reference evidence="10 11" key="1">
    <citation type="submission" date="2018-06" db="EMBL/GenBank/DDBJ databases">
        <authorList>
            <consortium name="Pathogen Informatics"/>
            <person name="Doyle S."/>
        </authorList>
    </citation>
    <scope>NUCLEOTIDE SEQUENCE [LARGE SCALE GENOMIC DNA]</scope>
    <source>
        <strain evidence="10 11">NCTC10571</strain>
    </source>
</reference>
<dbReference type="PANTHER" id="PTHR36106:SF3">
    <property type="entry name" value="ANAEROBIC C4-DICARBOXYLATE TRANSPORTER DCUB"/>
    <property type="match status" value="1"/>
</dbReference>
<feature type="transmembrane region" description="Helical" evidence="9">
    <location>
        <begin position="55"/>
        <end position="79"/>
    </location>
</feature>
<proteinExistence type="inferred from homology"/>
<accession>A0A378NRL3</accession>
<dbReference type="NCBIfam" id="NF006927">
    <property type="entry name" value="PRK09412.1"/>
    <property type="match status" value="1"/>
</dbReference>
<dbReference type="InterPro" id="IPR004668">
    <property type="entry name" value="Anaer_Dcu_memb_transpt"/>
</dbReference>
<evidence type="ECO:0000256" key="7">
    <source>
        <dbReference type="ARBA" id="ARBA00022989"/>
    </source>
</evidence>
<feature type="transmembrane region" description="Helical" evidence="9">
    <location>
        <begin position="336"/>
        <end position="364"/>
    </location>
</feature>
<keyword evidence="7 9" id="KW-1133">Transmembrane helix</keyword>
<keyword evidence="4" id="KW-1003">Cell membrane</keyword>
<evidence type="ECO:0000313" key="10">
    <source>
        <dbReference type="EMBL" id="STY70455.1"/>
    </source>
</evidence>
<dbReference type="NCBIfam" id="TIGR00770">
    <property type="entry name" value="Dcu"/>
    <property type="match status" value="1"/>
</dbReference>
<evidence type="ECO:0000256" key="3">
    <source>
        <dbReference type="ARBA" id="ARBA00022448"/>
    </source>
</evidence>
<dbReference type="Proteomes" id="UP000255234">
    <property type="component" value="Unassembled WGS sequence"/>
</dbReference>
<dbReference type="AlphaFoldDB" id="A0A378NRL3"/>
<feature type="transmembrane region" description="Helical" evidence="9">
    <location>
        <begin position="29"/>
        <end position="48"/>
    </location>
</feature>
<keyword evidence="6 9" id="KW-0812">Transmembrane</keyword>
<protein>
    <submittedName>
        <fullName evidence="10">Anaerobic C4-dicarboxylate transporter DcuB</fullName>
    </submittedName>
</protein>
<dbReference type="NCBIfam" id="NF009136">
    <property type="entry name" value="PRK12489.1"/>
    <property type="match status" value="1"/>
</dbReference>
<dbReference type="EMBL" id="UGPP01000001">
    <property type="protein sequence ID" value="STY70455.1"/>
    <property type="molecule type" value="Genomic_DNA"/>
</dbReference>
<evidence type="ECO:0000313" key="11">
    <source>
        <dbReference type="Proteomes" id="UP000255234"/>
    </source>
</evidence>
<dbReference type="PIRSF" id="PIRSF004539">
    <property type="entry name" value="C4-dicrbxl_trns"/>
    <property type="match status" value="1"/>
</dbReference>
<feature type="transmembrane region" description="Helical" evidence="9">
    <location>
        <begin position="376"/>
        <end position="397"/>
    </location>
</feature>
<feature type="transmembrane region" description="Helical" evidence="9">
    <location>
        <begin position="231"/>
        <end position="249"/>
    </location>
</feature>
<evidence type="ECO:0000256" key="2">
    <source>
        <dbReference type="ARBA" id="ARBA00006413"/>
    </source>
</evidence>
<organism evidence="10 11">
    <name type="scientific">Megamonas hypermegale</name>
    <dbReference type="NCBI Taxonomy" id="158847"/>
    <lineage>
        <taxon>Bacteria</taxon>
        <taxon>Bacillati</taxon>
        <taxon>Bacillota</taxon>
        <taxon>Negativicutes</taxon>
        <taxon>Selenomonadales</taxon>
        <taxon>Selenomonadaceae</taxon>
        <taxon>Megamonas</taxon>
    </lineage>
</organism>
<sequence length="441" mass="46256">MIFIFSFWLELAVIVICLAIGGRFSGIGLGVAGGFGLAILTLGFGLPVGEMPISVVFIIMTVITCVSLLQGAGGLDYMISMAEKILRKKPSAITFLGPLVSYIFTVICGTSYVAFSVYPVIAEIAINAKVRPERAMSMSVIASNMAVCASPTSAIAAAMIAITAPIGVTPLSLLAVTVPACLIGVLVGCLFVYKRGAELADDPEFKRRVATGQFQEDYVLERDTQNATTSAKVSVVIFLLAIAIIVGMTSHPDLLPNIGPGGKPISVPTLLQIMMLATGAIIMVVCRVPRDKLDSGSVFKSGLIGAVGILGISWMTDTFFATHLKFITDVFAQTLIQYPMLFGAMLFVTSMVLYSPAATAVALMPIGVSLGLPAEVLIGLIPATCAVFIIPGGAQISCVAFDRTGTTKIGRFGFNHSYLIPGLVSMAASTVLSLAIAYIIF</sequence>
<feature type="transmembrane region" description="Helical" evidence="9">
    <location>
        <begin position="99"/>
        <end position="121"/>
    </location>
</feature>
<gene>
    <name evidence="10" type="primary">dcuB_2</name>
    <name evidence="10" type="ORF">NCTC10571_00592</name>
</gene>
<dbReference type="GO" id="GO:0005886">
    <property type="term" value="C:plasma membrane"/>
    <property type="evidence" value="ECO:0007669"/>
    <property type="project" value="UniProtKB-SubCell"/>
</dbReference>
<feature type="transmembrane region" description="Helical" evidence="9">
    <location>
        <begin position="298"/>
        <end position="316"/>
    </location>
</feature>
<dbReference type="PANTHER" id="PTHR36106">
    <property type="entry name" value="ANAEROBIC C4-DICARBOXYLATE TRANSPORTER DCUB"/>
    <property type="match status" value="1"/>
</dbReference>
<feature type="transmembrane region" description="Helical" evidence="9">
    <location>
        <begin position="417"/>
        <end position="440"/>
    </location>
</feature>
<evidence type="ECO:0000256" key="5">
    <source>
        <dbReference type="ARBA" id="ARBA00022519"/>
    </source>
</evidence>
<feature type="transmembrane region" description="Helical" evidence="9">
    <location>
        <begin position="269"/>
        <end position="286"/>
    </location>
</feature>
<evidence type="ECO:0000256" key="6">
    <source>
        <dbReference type="ARBA" id="ARBA00022692"/>
    </source>
</evidence>
<evidence type="ECO:0000256" key="9">
    <source>
        <dbReference type="SAM" id="Phobius"/>
    </source>
</evidence>
<comment type="similarity">
    <text evidence="2">Belongs to the DcuA/DcuB transporter (TC 2.A.13.1) family.</text>
</comment>
<comment type="subcellular location">
    <subcellularLocation>
        <location evidence="1">Cell inner membrane</location>
        <topology evidence="1">Multi-pass membrane protein</topology>
    </subcellularLocation>
</comment>
<dbReference type="GO" id="GO:0015556">
    <property type="term" value="F:C4-dicarboxylate transmembrane transporter activity"/>
    <property type="evidence" value="ECO:0007669"/>
    <property type="project" value="InterPro"/>
</dbReference>
<evidence type="ECO:0000256" key="1">
    <source>
        <dbReference type="ARBA" id="ARBA00004429"/>
    </source>
</evidence>
<evidence type="ECO:0000256" key="4">
    <source>
        <dbReference type="ARBA" id="ARBA00022475"/>
    </source>
</evidence>
<evidence type="ECO:0000256" key="8">
    <source>
        <dbReference type="ARBA" id="ARBA00023136"/>
    </source>
</evidence>
<dbReference type="RefSeq" id="WP_115151079.1">
    <property type="nucleotide sequence ID" value="NZ_UGPP01000001.1"/>
</dbReference>
<dbReference type="STRING" id="1122216.GCA_000423385_02002"/>
<name>A0A378NRL3_9FIRM</name>